<protein>
    <submittedName>
        <fullName evidence="1">Riboflavin synthase alpha chain</fullName>
    </submittedName>
</protein>
<comment type="caution">
    <text evidence="1">The sequence shown here is derived from an EMBL/GenBank/DDBJ whole genome shotgun (WGS) entry which is preliminary data.</text>
</comment>
<sequence length="164" mass="18554">MFTGLDKTLTTLTNVLSLSDDVKLNIISKPESEIRSLTTKTGTHPAIANPNRHDPEVWSGRWCWFETTRLQRSDMSDSNTTIVISTPLHANITNDNHKSITTTEETYVHASGIILVTKHEPWMINDTTVLNSIGLDETNHNNKVWPNVVTTMLTNTIDDKRYHI</sequence>
<organism evidence="1 2">
    <name type="scientific">Candidatus Hodgkinia cicadicola</name>
    <dbReference type="NCBI Taxonomy" id="573658"/>
    <lineage>
        <taxon>Bacteria</taxon>
        <taxon>Pseudomonadati</taxon>
        <taxon>Pseudomonadota</taxon>
        <taxon>Alphaproteobacteria</taxon>
        <taxon>Hyphomicrobiales</taxon>
        <taxon>Candidatus Hodgkinia</taxon>
    </lineage>
</organism>
<dbReference type="EMBL" id="NXGL01000012">
    <property type="protein sequence ID" value="PIM95070.1"/>
    <property type="molecule type" value="Genomic_DNA"/>
</dbReference>
<proteinExistence type="predicted"/>
<evidence type="ECO:0000313" key="1">
    <source>
        <dbReference type="EMBL" id="PIM95070.1"/>
    </source>
</evidence>
<accession>A0ABX4MF61</accession>
<evidence type="ECO:0000313" key="2">
    <source>
        <dbReference type="Proteomes" id="UP000229707"/>
    </source>
</evidence>
<name>A0ABX4MF61_9HYPH</name>
<reference evidence="1" key="1">
    <citation type="submission" date="2017-09" db="EMBL/GenBank/DDBJ databases">
        <authorList>
            <person name="Campbell M.A."/>
            <person name="Lukasik P."/>
            <person name="Simon C."/>
            <person name="McCutcheon J.P."/>
        </authorList>
    </citation>
    <scope>NUCLEOTIDE SEQUENCE [LARGE SCALE GENOMIC DNA]</scope>
    <source>
        <strain evidence="1">MAGCAS</strain>
    </source>
</reference>
<dbReference type="Proteomes" id="UP000229707">
    <property type="component" value="Unassembled WGS sequence"/>
</dbReference>
<gene>
    <name evidence="1" type="primary">ribC</name>
    <name evidence="1" type="ORF">MAGCAS_103</name>
</gene>
<keyword evidence="2" id="KW-1185">Reference proteome</keyword>